<gene>
    <name evidence="1" type="ORF">HPB47_028057</name>
</gene>
<organism evidence="1 2">
    <name type="scientific">Ixodes persulcatus</name>
    <name type="common">Taiga tick</name>
    <dbReference type="NCBI Taxonomy" id="34615"/>
    <lineage>
        <taxon>Eukaryota</taxon>
        <taxon>Metazoa</taxon>
        <taxon>Ecdysozoa</taxon>
        <taxon>Arthropoda</taxon>
        <taxon>Chelicerata</taxon>
        <taxon>Arachnida</taxon>
        <taxon>Acari</taxon>
        <taxon>Parasitiformes</taxon>
        <taxon>Ixodida</taxon>
        <taxon>Ixodoidea</taxon>
        <taxon>Ixodidae</taxon>
        <taxon>Ixodinae</taxon>
        <taxon>Ixodes</taxon>
    </lineage>
</organism>
<dbReference type="EMBL" id="JABSTQ010009944">
    <property type="protein sequence ID" value="KAG0424726.1"/>
    <property type="molecule type" value="Genomic_DNA"/>
</dbReference>
<protein>
    <submittedName>
        <fullName evidence="1">Uncharacterized protein</fullName>
    </submittedName>
</protein>
<dbReference type="Proteomes" id="UP000805193">
    <property type="component" value="Unassembled WGS sequence"/>
</dbReference>
<feature type="non-terminal residue" evidence="1">
    <location>
        <position position="81"/>
    </location>
</feature>
<feature type="non-terminal residue" evidence="1">
    <location>
        <position position="1"/>
    </location>
</feature>
<proteinExistence type="predicted"/>
<evidence type="ECO:0000313" key="1">
    <source>
        <dbReference type="EMBL" id="KAG0424726.1"/>
    </source>
</evidence>
<evidence type="ECO:0000313" key="2">
    <source>
        <dbReference type="Proteomes" id="UP000805193"/>
    </source>
</evidence>
<comment type="caution">
    <text evidence="1">The sequence shown here is derived from an EMBL/GenBank/DDBJ whole genome shotgun (WGS) entry which is preliminary data.</text>
</comment>
<keyword evidence="2" id="KW-1185">Reference proteome</keyword>
<sequence length="81" mass="8550">DYPHQLNEMATTNSGASTSAAPAEGNGGQKRLIWMSDTTLTLISLWEDNLASLCGAKRNAAIFARITELLKSAVASADVDP</sequence>
<name>A0AC60PU95_IXOPE</name>
<accession>A0AC60PU95</accession>
<reference evidence="1 2" key="1">
    <citation type="journal article" date="2020" name="Cell">
        <title>Large-Scale Comparative Analyses of Tick Genomes Elucidate Their Genetic Diversity and Vector Capacities.</title>
        <authorList>
            <consortium name="Tick Genome and Microbiome Consortium (TIGMIC)"/>
            <person name="Jia N."/>
            <person name="Wang J."/>
            <person name="Shi W."/>
            <person name="Du L."/>
            <person name="Sun Y."/>
            <person name="Zhan W."/>
            <person name="Jiang J.F."/>
            <person name="Wang Q."/>
            <person name="Zhang B."/>
            <person name="Ji P."/>
            <person name="Bell-Sakyi L."/>
            <person name="Cui X.M."/>
            <person name="Yuan T.T."/>
            <person name="Jiang B.G."/>
            <person name="Yang W.F."/>
            <person name="Lam T.T."/>
            <person name="Chang Q.C."/>
            <person name="Ding S.J."/>
            <person name="Wang X.J."/>
            <person name="Zhu J.G."/>
            <person name="Ruan X.D."/>
            <person name="Zhao L."/>
            <person name="Wei J.T."/>
            <person name="Ye R.Z."/>
            <person name="Que T.C."/>
            <person name="Du C.H."/>
            <person name="Zhou Y.H."/>
            <person name="Cheng J.X."/>
            <person name="Dai P.F."/>
            <person name="Guo W.B."/>
            <person name="Han X.H."/>
            <person name="Huang E.J."/>
            <person name="Li L.F."/>
            <person name="Wei W."/>
            <person name="Gao Y.C."/>
            <person name="Liu J.Z."/>
            <person name="Shao H.Z."/>
            <person name="Wang X."/>
            <person name="Wang C.C."/>
            <person name="Yang T.C."/>
            <person name="Huo Q.B."/>
            <person name="Li W."/>
            <person name="Chen H.Y."/>
            <person name="Chen S.E."/>
            <person name="Zhou L.G."/>
            <person name="Ni X.B."/>
            <person name="Tian J.H."/>
            <person name="Sheng Y."/>
            <person name="Liu T."/>
            <person name="Pan Y.S."/>
            <person name="Xia L.Y."/>
            <person name="Li J."/>
            <person name="Zhao F."/>
            <person name="Cao W.C."/>
        </authorList>
    </citation>
    <scope>NUCLEOTIDE SEQUENCE [LARGE SCALE GENOMIC DNA]</scope>
    <source>
        <strain evidence="1">Iper-2018</strain>
    </source>
</reference>